<name>A0A7I8D8Z3_9BACL</name>
<organism evidence="2 3">
    <name type="scientific">Effusibacillus dendaii</name>
    <dbReference type="NCBI Taxonomy" id="2743772"/>
    <lineage>
        <taxon>Bacteria</taxon>
        <taxon>Bacillati</taxon>
        <taxon>Bacillota</taxon>
        <taxon>Bacilli</taxon>
        <taxon>Bacillales</taxon>
        <taxon>Alicyclobacillaceae</taxon>
        <taxon>Effusibacillus</taxon>
    </lineage>
</organism>
<gene>
    <name evidence="2" type="ORF">skT53_02710</name>
</gene>
<dbReference type="EMBL" id="AP023366">
    <property type="protein sequence ID" value="BCJ85286.1"/>
    <property type="molecule type" value="Genomic_DNA"/>
</dbReference>
<feature type="transmembrane region" description="Helical" evidence="1">
    <location>
        <begin position="41"/>
        <end position="61"/>
    </location>
</feature>
<reference evidence="2 3" key="1">
    <citation type="submission" date="2020-08" db="EMBL/GenBank/DDBJ databases">
        <title>Complete Genome Sequence of Effusibacillus dendaii Strain skT53, Isolated from Farmland soil.</title>
        <authorList>
            <person name="Konishi T."/>
            <person name="Kawasaki H."/>
        </authorList>
    </citation>
    <scope>NUCLEOTIDE SEQUENCE [LARGE SCALE GENOMIC DNA]</scope>
    <source>
        <strain evidence="3">skT53</strain>
    </source>
</reference>
<protein>
    <submittedName>
        <fullName evidence="2">Uncharacterized protein</fullName>
    </submittedName>
</protein>
<dbReference type="KEGG" id="eff:skT53_02710"/>
<keyword evidence="1" id="KW-1133">Transmembrane helix</keyword>
<evidence type="ECO:0000313" key="2">
    <source>
        <dbReference type="EMBL" id="BCJ85286.1"/>
    </source>
</evidence>
<dbReference type="Proteomes" id="UP000593802">
    <property type="component" value="Chromosome"/>
</dbReference>
<keyword evidence="3" id="KW-1185">Reference proteome</keyword>
<evidence type="ECO:0000256" key="1">
    <source>
        <dbReference type="SAM" id="Phobius"/>
    </source>
</evidence>
<proteinExistence type="predicted"/>
<dbReference type="RefSeq" id="WP_200759427.1">
    <property type="nucleotide sequence ID" value="NZ_AP023366.1"/>
</dbReference>
<dbReference type="AlphaFoldDB" id="A0A7I8D8Z3"/>
<feature type="transmembrane region" description="Helical" evidence="1">
    <location>
        <begin position="12"/>
        <end position="35"/>
    </location>
</feature>
<keyword evidence="1" id="KW-0812">Transmembrane</keyword>
<evidence type="ECO:0000313" key="3">
    <source>
        <dbReference type="Proteomes" id="UP000593802"/>
    </source>
</evidence>
<accession>A0A7I8D8Z3</accession>
<sequence length="133" mass="14476">MKPKKENRSNFIGWASVAGFAIGFAASLLGGNLLWTSLQRGLVGFVFLLFLSWGTQLFFSLGKTADDPKLTGETNADSAQTALGQQFDVSLPPESFDTPPSPADFQPWVVQNVDSMDDEMTARAVQAVRTMKE</sequence>
<keyword evidence="1" id="KW-0472">Membrane</keyword>